<dbReference type="InterPro" id="IPR001173">
    <property type="entry name" value="Glyco_trans_2-like"/>
</dbReference>
<gene>
    <name evidence="3" type="ORF">KTH89_08415</name>
</gene>
<accession>A0A949JXS1</accession>
<keyword evidence="3" id="KW-0328">Glycosyltransferase</keyword>
<organism evidence="3 4">
    <name type="scientific">Diplocloster agilis</name>
    <dbReference type="NCBI Taxonomy" id="2850323"/>
    <lineage>
        <taxon>Bacteria</taxon>
        <taxon>Bacillati</taxon>
        <taxon>Bacillota</taxon>
        <taxon>Clostridia</taxon>
        <taxon>Lachnospirales</taxon>
        <taxon>Lachnospiraceae</taxon>
        <taxon>Diplocloster</taxon>
    </lineage>
</organism>
<keyword evidence="3" id="KW-0808">Transferase</keyword>
<evidence type="ECO:0000313" key="4">
    <source>
        <dbReference type="Proteomes" id="UP000712157"/>
    </source>
</evidence>
<feature type="region of interest" description="Disordered" evidence="1">
    <location>
        <begin position="289"/>
        <end position="308"/>
    </location>
</feature>
<dbReference type="Proteomes" id="UP000712157">
    <property type="component" value="Unassembled WGS sequence"/>
</dbReference>
<dbReference type="EMBL" id="JAHQCW010000011">
    <property type="protein sequence ID" value="MBU9736559.1"/>
    <property type="molecule type" value="Genomic_DNA"/>
</dbReference>
<sequence length="490" mass="56287">MIQNIKKTWYYFKRNGLAAAVAKASEQISQQSSERGYQVWLAKHLPTPEQLKIQRQYKFTNPITFSIIVPTYRTNPVFLRQMVDSVLDQTYPQLELCIADGSPDDSVSDILKEYRDSRIRYQRLAENKGISGNTNAAFAMANGDYIALLDHDDILTPDALYEMAAAVEADPTIDMLYSDEDKVSADLKQYFNPHFKPDFNPELLRTNNYICHFLVVKKDLAACAGHFRPEYDGAQDYDFIFRCSEQARNIYHIPKILYHWRSHIDSTAANPQSKLYAYEAGKRALESHLQRMQKQNNSGKPSDQNKSKDINLKTEVSHTSHLGFYRVQYIPLSGSHTEQCYMHIRDAKSLKPQIRTEIQQELTANCMRPEVGIVGGKTLYPDGRVFQAGLRRTKEGTYEPEFQGLKKRYSGYMHRADLQRCADSVSFDCFAVKRELLKQLGISPQDLKTQEDINRLCGKIKAAGYLVIFTPYACIRMKHSGMIHDEMEHI</sequence>
<reference evidence="3" key="1">
    <citation type="submission" date="2021-06" db="EMBL/GenBank/DDBJ databases">
        <title>Description of novel taxa of the family Lachnospiraceae.</title>
        <authorList>
            <person name="Chaplin A.V."/>
            <person name="Sokolova S.R."/>
            <person name="Pikina A.P."/>
            <person name="Korzhanova M."/>
            <person name="Belova V."/>
            <person name="Korostin D."/>
            <person name="Efimov B.A."/>
        </authorList>
    </citation>
    <scope>NUCLEOTIDE SEQUENCE</scope>
    <source>
        <strain evidence="3">ASD5720</strain>
    </source>
</reference>
<dbReference type="Gene3D" id="3.90.550.10">
    <property type="entry name" value="Spore Coat Polysaccharide Biosynthesis Protein SpsA, Chain A"/>
    <property type="match status" value="1"/>
</dbReference>
<feature type="compositionally biased region" description="Polar residues" evidence="1">
    <location>
        <begin position="290"/>
        <end position="302"/>
    </location>
</feature>
<evidence type="ECO:0000259" key="2">
    <source>
        <dbReference type="Pfam" id="PF00535"/>
    </source>
</evidence>
<protein>
    <submittedName>
        <fullName evidence="3">Glycosyltransferase</fullName>
        <ecNumber evidence="3">2.4.-.-</ecNumber>
    </submittedName>
</protein>
<dbReference type="EC" id="2.4.-.-" evidence="3"/>
<dbReference type="PANTHER" id="PTHR43685:SF2">
    <property type="entry name" value="GLYCOSYLTRANSFERASE 2-LIKE DOMAIN-CONTAINING PROTEIN"/>
    <property type="match status" value="1"/>
</dbReference>
<proteinExistence type="predicted"/>
<keyword evidence="4" id="KW-1185">Reference proteome</keyword>
<dbReference type="GO" id="GO:0016757">
    <property type="term" value="F:glycosyltransferase activity"/>
    <property type="evidence" value="ECO:0007669"/>
    <property type="project" value="UniProtKB-KW"/>
</dbReference>
<dbReference type="SUPFAM" id="SSF53448">
    <property type="entry name" value="Nucleotide-diphospho-sugar transferases"/>
    <property type="match status" value="2"/>
</dbReference>
<comment type="caution">
    <text evidence="3">The sequence shown here is derived from an EMBL/GenBank/DDBJ whole genome shotgun (WGS) entry which is preliminary data.</text>
</comment>
<evidence type="ECO:0000313" key="3">
    <source>
        <dbReference type="EMBL" id="MBU9736559.1"/>
    </source>
</evidence>
<dbReference type="RefSeq" id="WP_158346148.1">
    <property type="nucleotide sequence ID" value="NZ_JAHQCW010000011.1"/>
</dbReference>
<name>A0A949JXS1_9FIRM</name>
<dbReference type="AlphaFoldDB" id="A0A949JXS1"/>
<evidence type="ECO:0000256" key="1">
    <source>
        <dbReference type="SAM" id="MobiDB-lite"/>
    </source>
</evidence>
<dbReference type="InterPro" id="IPR029044">
    <property type="entry name" value="Nucleotide-diphossugar_trans"/>
</dbReference>
<dbReference type="CDD" id="cd04184">
    <property type="entry name" value="GT2_RfbC_Mx_like"/>
    <property type="match status" value="1"/>
</dbReference>
<feature type="domain" description="Glycosyltransferase 2-like" evidence="2">
    <location>
        <begin position="66"/>
        <end position="191"/>
    </location>
</feature>
<dbReference type="Pfam" id="PF00535">
    <property type="entry name" value="Glycos_transf_2"/>
    <property type="match status" value="1"/>
</dbReference>
<dbReference type="InterPro" id="IPR050834">
    <property type="entry name" value="Glycosyltransf_2"/>
</dbReference>
<dbReference type="GO" id="GO:0044010">
    <property type="term" value="P:single-species biofilm formation"/>
    <property type="evidence" value="ECO:0007669"/>
    <property type="project" value="TreeGrafter"/>
</dbReference>
<dbReference type="PANTHER" id="PTHR43685">
    <property type="entry name" value="GLYCOSYLTRANSFERASE"/>
    <property type="match status" value="1"/>
</dbReference>